<dbReference type="AlphaFoldDB" id="A0A7X3G610"/>
<dbReference type="Proteomes" id="UP000443353">
    <property type="component" value="Unassembled WGS sequence"/>
</dbReference>
<dbReference type="EMBL" id="WSES01000013">
    <property type="protein sequence ID" value="MVW64327.1"/>
    <property type="molecule type" value="Genomic_DNA"/>
</dbReference>
<organism evidence="1 2">
    <name type="scientific">Massilia cellulosiltytica</name>
    <dbReference type="NCBI Taxonomy" id="2683234"/>
    <lineage>
        <taxon>Bacteria</taxon>
        <taxon>Pseudomonadati</taxon>
        <taxon>Pseudomonadota</taxon>
        <taxon>Betaproteobacteria</taxon>
        <taxon>Burkholderiales</taxon>
        <taxon>Oxalobacteraceae</taxon>
        <taxon>Telluria group</taxon>
        <taxon>Massilia</taxon>
    </lineage>
</organism>
<name>A0A7X3G610_9BURK</name>
<dbReference type="RefSeq" id="WP_160410810.1">
    <property type="nucleotide sequence ID" value="NZ_WSES01000013.1"/>
</dbReference>
<keyword evidence="2" id="KW-1185">Reference proteome</keyword>
<accession>A0A7X3G610</accession>
<protein>
    <submittedName>
        <fullName evidence="1">Uncharacterized protein</fullName>
    </submittedName>
</protein>
<evidence type="ECO:0000313" key="1">
    <source>
        <dbReference type="EMBL" id="MVW64327.1"/>
    </source>
</evidence>
<evidence type="ECO:0000313" key="2">
    <source>
        <dbReference type="Proteomes" id="UP000443353"/>
    </source>
</evidence>
<reference evidence="1 2" key="1">
    <citation type="submission" date="2019-12" db="EMBL/GenBank/DDBJ databases">
        <authorList>
            <person name="Li C."/>
            <person name="Zhao J."/>
        </authorList>
    </citation>
    <scope>NUCLEOTIDE SEQUENCE [LARGE SCALE GENOMIC DNA]</scope>
    <source>
        <strain evidence="1 2">NEAU-DD11</strain>
    </source>
</reference>
<sequence length="180" mass="20579">MGVEVGGYALLTTTELINEFQRNPRLLKTFSWVTIAPKADNLLIGALKVSPGKKREIEQMKATLRPYADMFVANSRARNVHLTRLSKDDLDLLATAVVFRAAVATDERALQLIIRDLMEDAEEYPIEHFSSMDVLGLLEKNALLNREQCYTTVEAWIRLGERLPMTWRTDYERIFGEAFD</sequence>
<gene>
    <name evidence="1" type="ORF">GPY61_30825</name>
</gene>
<comment type="caution">
    <text evidence="1">The sequence shown here is derived from an EMBL/GenBank/DDBJ whole genome shotgun (WGS) entry which is preliminary data.</text>
</comment>
<proteinExistence type="predicted"/>